<dbReference type="AlphaFoldDB" id="A0A9P5TGX0"/>
<name>A0A9P5TGX0_GYMJU</name>
<reference evidence="2" key="1">
    <citation type="submission" date="2020-11" db="EMBL/GenBank/DDBJ databases">
        <authorList>
            <consortium name="DOE Joint Genome Institute"/>
            <person name="Ahrendt S."/>
            <person name="Riley R."/>
            <person name="Andreopoulos W."/>
            <person name="LaButti K."/>
            <person name="Pangilinan J."/>
            <person name="Ruiz-duenas F.J."/>
            <person name="Barrasa J.M."/>
            <person name="Sanchez-Garcia M."/>
            <person name="Camarero S."/>
            <person name="Miyauchi S."/>
            <person name="Serrano A."/>
            <person name="Linde D."/>
            <person name="Babiker R."/>
            <person name="Drula E."/>
            <person name="Ayuso-Fernandez I."/>
            <person name="Pacheco R."/>
            <person name="Padilla G."/>
            <person name="Ferreira P."/>
            <person name="Barriuso J."/>
            <person name="Kellner H."/>
            <person name="Castanera R."/>
            <person name="Alfaro M."/>
            <person name="Ramirez L."/>
            <person name="Pisabarro A.G."/>
            <person name="Kuo A."/>
            <person name="Tritt A."/>
            <person name="Lipzen A."/>
            <person name="He G."/>
            <person name="Yan M."/>
            <person name="Ng V."/>
            <person name="Cullen D."/>
            <person name="Martin F."/>
            <person name="Rosso M.-N."/>
            <person name="Henrissat B."/>
            <person name="Hibbett D."/>
            <person name="Martinez A.T."/>
            <person name="Grigoriev I.V."/>
        </authorList>
    </citation>
    <scope>NUCLEOTIDE SEQUENCE</scope>
    <source>
        <strain evidence="2">AH 44721</strain>
    </source>
</reference>
<evidence type="ECO:0000313" key="3">
    <source>
        <dbReference type="Proteomes" id="UP000724874"/>
    </source>
</evidence>
<evidence type="ECO:0000313" key="2">
    <source>
        <dbReference type="EMBL" id="KAF8879421.1"/>
    </source>
</evidence>
<dbReference type="EMBL" id="JADNYJ010000149">
    <property type="protein sequence ID" value="KAF8879421.1"/>
    <property type="molecule type" value="Genomic_DNA"/>
</dbReference>
<comment type="caution">
    <text evidence="2">The sequence shown here is derived from an EMBL/GenBank/DDBJ whole genome shotgun (WGS) entry which is preliminary data.</text>
</comment>
<gene>
    <name evidence="2" type="ORF">CPB84DRAFT_1852095</name>
</gene>
<feature type="compositionally biased region" description="Low complexity" evidence="1">
    <location>
        <begin position="31"/>
        <end position="41"/>
    </location>
</feature>
<accession>A0A9P5TGX0</accession>
<evidence type="ECO:0000256" key="1">
    <source>
        <dbReference type="SAM" id="MobiDB-lite"/>
    </source>
</evidence>
<dbReference type="Proteomes" id="UP000724874">
    <property type="component" value="Unassembled WGS sequence"/>
</dbReference>
<proteinExistence type="predicted"/>
<dbReference type="OrthoDB" id="3256444at2759"/>
<sequence length="212" mass="23079">MESSASSSKRQVHPSAKLGPAQKAAVDSESLKPTSSTSMSSVVPDGGSASNHESDSMGTPRPNWERKCSTIVFFNDDTDTDDNAAASPSKLKKKKKATKKRKVSGNLNCADDNRGATIQSIDINDSDLGTQTLNKSDPTTDLKHFFKKVLHEKGNNKGHVECICCSGLKTLSQMVKQHSTQRHHMQSKHAAKYCKWAKKNNFDSMLPADTKG</sequence>
<keyword evidence="3" id="KW-1185">Reference proteome</keyword>
<feature type="compositionally biased region" description="Basic residues" evidence="1">
    <location>
        <begin position="90"/>
        <end position="103"/>
    </location>
</feature>
<protein>
    <submittedName>
        <fullName evidence="2">Uncharacterized protein</fullName>
    </submittedName>
</protein>
<feature type="region of interest" description="Disordered" evidence="1">
    <location>
        <begin position="1"/>
        <end position="64"/>
    </location>
</feature>
<organism evidence="2 3">
    <name type="scientific">Gymnopilus junonius</name>
    <name type="common">Spectacular rustgill mushroom</name>
    <name type="synonym">Gymnopilus spectabilis subsp. junonius</name>
    <dbReference type="NCBI Taxonomy" id="109634"/>
    <lineage>
        <taxon>Eukaryota</taxon>
        <taxon>Fungi</taxon>
        <taxon>Dikarya</taxon>
        <taxon>Basidiomycota</taxon>
        <taxon>Agaricomycotina</taxon>
        <taxon>Agaricomycetes</taxon>
        <taxon>Agaricomycetidae</taxon>
        <taxon>Agaricales</taxon>
        <taxon>Agaricineae</taxon>
        <taxon>Hymenogastraceae</taxon>
        <taxon>Gymnopilus</taxon>
    </lineage>
</organism>
<feature type="region of interest" description="Disordered" evidence="1">
    <location>
        <begin position="79"/>
        <end position="108"/>
    </location>
</feature>